<name>C0ZDI5_BREBN</name>
<dbReference type="HOGENOM" id="CLU_3213282_0_0_9"/>
<dbReference type="AlphaFoldDB" id="C0ZDI5"/>
<accession>C0ZDI5</accession>
<dbReference type="Proteomes" id="UP000001877">
    <property type="component" value="Chromosome"/>
</dbReference>
<evidence type="ECO:0000313" key="2">
    <source>
        <dbReference type="Proteomes" id="UP000001877"/>
    </source>
</evidence>
<reference evidence="1 2" key="1">
    <citation type="submission" date="2005-03" db="EMBL/GenBank/DDBJ databases">
        <title>Brevibacillus brevis strain 47, complete genome.</title>
        <authorList>
            <person name="Hosoyama A."/>
            <person name="Yamada R."/>
            <person name="Hongo Y."/>
            <person name="Terui Y."/>
            <person name="Ankai A."/>
            <person name="Masuyama W."/>
            <person name="Sekiguchi M."/>
            <person name="Takeda T."/>
            <person name="Asano K."/>
            <person name="Ohji S."/>
            <person name="Ichikawa N."/>
            <person name="Narita S."/>
            <person name="Aoki N."/>
            <person name="Miura H."/>
            <person name="Matsushita S."/>
            <person name="Sekigawa T."/>
            <person name="Yamagata H."/>
            <person name="Yoshikawa H."/>
            <person name="Udaka S."/>
            <person name="Tanikawa S."/>
            <person name="Fujita N."/>
        </authorList>
    </citation>
    <scope>NUCLEOTIDE SEQUENCE [LARGE SCALE GENOMIC DNA]</scope>
    <source>
        <strain evidence="2">47 / JCM 6285 / NBRC 100599</strain>
    </source>
</reference>
<proteinExistence type="predicted"/>
<dbReference type="KEGG" id="bbe:BBR47_28670"/>
<protein>
    <submittedName>
        <fullName evidence="1">Uncharacterized protein</fullName>
    </submittedName>
</protein>
<evidence type="ECO:0000313" key="1">
    <source>
        <dbReference type="EMBL" id="BAH43844.1"/>
    </source>
</evidence>
<organism evidence="1 2">
    <name type="scientific">Brevibacillus brevis (strain 47 / JCM 6285 / NBRC 100599)</name>
    <dbReference type="NCBI Taxonomy" id="358681"/>
    <lineage>
        <taxon>Bacteria</taxon>
        <taxon>Bacillati</taxon>
        <taxon>Bacillota</taxon>
        <taxon>Bacilli</taxon>
        <taxon>Bacillales</taxon>
        <taxon>Paenibacillaceae</taxon>
        <taxon>Brevibacillus</taxon>
    </lineage>
</organism>
<dbReference type="EMBL" id="AP008955">
    <property type="protein sequence ID" value="BAH43844.1"/>
    <property type="molecule type" value="Genomic_DNA"/>
</dbReference>
<keyword evidence="2" id="KW-1185">Reference proteome</keyword>
<sequence>MELHGEEIEMKHDKGRIVSTRHPPFHMMVLESMNLIITLLHKKI</sequence>
<gene>
    <name evidence="1" type="ordered locus">BBR47_28670</name>
</gene>